<evidence type="ECO:0008006" key="4">
    <source>
        <dbReference type="Google" id="ProtNLM"/>
    </source>
</evidence>
<comment type="caution">
    <text evidence="2">The sequence shown here is derived from an EMBL/GenBank/DDBJ whole genome shotgun (WGS) entry which is preliminary data.</text>
</comment>
<keyword evidence="3" id="KW-1185">Reference proteome</keyword>
<feature type="transmembrane region" description="Helical" evidence="1">
    <location>
        <begin position="158"/>
        <end position="176"/>
    </location>
</feature>
<dbReference type="AlphaFoldDB" id="A0A8S1RQV0"/>
<keyword evidence="1" id="KW-1133">Transmembrane helix</keyword>
<name>A0A8S1RQV0_9CILI</name>
<dbReference type="Proteomes" id="UP000692954">
    <property type="component" value="Unassembled WGS sequence"/>
</dbReference>
<accession>A0A8S1RQV0</accession>
<organism evidence="2 3">
    <name type="scientific">Paramecium sonneborni</name>
    <dbReference type="NCBI Taxonomy" id="65129"/>
    <lineage>
        <taxon>Eukaryota</taxon>
        <taxon>Sar</taxon>
        <taxon>Alveolata</taxon>
        <taxon>Ciliophora</taxon>
        <taxon>Intramacronucleata</taxon>
        <taxon>Oligohymenophorea</taxon>
        <taxon>Peniculida</taxon>
        <taxon>Parameciidae</taxon>
        <taxon>Paramecium</taxon>
    </lineage>
</organism>
<evidence type="ECO:0000256" key="1">
    <source>
        <dbReference type="SAM" id="Phobius"/>
    </source>
</evidence>
<evidence type="ECO:0000313" key="2">
    <source>
        <dbReference type="EMBL" id="CAD8129670.1"/>
    </source>
</evidence>
<proteinExistence type="predicted"/>
<sequence length="193" mass="24287">MLVKDRYFKFNIFLEHQNQLNNYQYSIKKVETLKQFQRNEQIIESSQQIQKKSYQQKKKKHNQIKQSKLVQILLYFQIKIQIWKILILFKFKDQKFEILFKDILNQLIDLIKKVLKMQQNKREYQYLRINRWKHQNSKNLISVSKLFWQYCKYTYMKMNLWLLVLFFMLLLIQFIHSRQANLIDTWFWLQQFN</sequence>
<gene>
    <name evidence="2" type="ORF">PSON_ATCC_30995.1.T2370003</name>
</gene>
<keyword evidence="1" id="KW-0472">Membrane</keyword>
<keyword evidence="1" id="KW-0812">Transmembrane</keyword>
<reference evidence="2" key="1">
    <citation type="submission" date="2021-01" db="EMBL/GenBank/DDBJ databases">
        <authorList>
            <consortium name="Genoscope - CEA"/>
            <person name="William W."/>
        </authorList>
    </citation>
    <scope>NUCLEOTIDE SEQUENCE</scope>
</reference>
<protein>
    <recommendedName>
        <fullName evidence="4">Transmembrane protein</fullName>
    </recommendedName>
</protein>
<dbReference type="EMBL" id="CAJJDN010000237">
    <property type="protein sequence ID" value="CAD8129670.1"/>
    <property type="molecule type" value="Genomic_DNA"/>
</dbReference>
<evidence type="ECO:0000313" key="3">
    <source>
        <dbReference type="Proteomes" id="UP000692954"/>
    </source>
</evidence>